<protein>
    <submittedName>
        <fullName evidence="2">Uncharacterized protein</fullName>
    </submittedName>
</protein>
<evidence type="ECO:0000256" key="1">
    <source>
        <dbReference type="SAM" id="MobiDB-lite"/>
    </source>
</evidence>
<reference evidence="2" key="1">
    <citation type="journal article" date="2020" name="Nature">
        <title>Giant virus diversity and host interactions through global metagenomics.</title>
        <authorList>
            <person name="Schulz F."/>
            <person name="Roux S."/>
            <person name="Paez-Espino D."/>
            <person name="Jungbluth S."/>
            <person name="Walsh D.A."/>
            <person name="Denef V.J."/>
            <person name="McMahon K.D."/>
            <person name="Konstantinidis K.T."/>
            <person name="Eloe-Fadrosh E.A."/>
            <person name="Kyrpides N.C."/>
            <person name="Woyke T."/>
        </authorList>
    </citation>
    <scope>NUCLEOTIDE SEQUENCE</scope>
    <source>
        <strain evidence="2">GVMAG-M-3300023179-138</strain>
    </source>
</reference>
<feature type="compositionally biased region" description="Low complexity" evidence="1">
    <location>
        <begin position="197"/>
        <end position="207"/>
    </location>
</feature>
<name>A0A6C0E7G2_9ZZZZ</name>
<dbReference type="AlphaFoldDB" id="A0A6C0E7G2"/>
<feature type="region of interest" description="Disordered" evidence="1">
    <location>
        <begin position="197"/>
        <end position="262"/>
    </location>
</feature>
<dbReference type="InterPro" id="IPR043913">
    <property type="entry name" value="DUF5764"/>
</dbReference>
<sequence>MENVATYSEARSEYTKQLATFVVPPVVGWFQKLWVQCAVDRQRSLSAFQTECEEVARWNQDRINDEVRALLERSGCDYMEELMTAVFIAHTKVLTAVRLTTKQKKLSIVVPKLDHFIHRVFRESARSFWKSPFLFMTDNGVVERQKNLLQIEGLAIEAITTAVRSLLPVKQILADYMGDAEEAEEVAVPETAVPEAAVPEAAVPEAEASSDVKEIITTPEPPKPAASTPEPPKPAASTPAAPTPAAPTPAASTPVPIINIDTEPSVRFSDTLSVFNETSEPELVMAPEDDGLKVDEASTQPMDMRDIEDLEKPAQPPAIADDEIVVLD</sequence>
<evidence type="ECO:0000313" key="2">
    <source>
        <dbReference type="EMBL" id="QHT24199.1"/>
    </source>
</evidence>
<accession>A0A6C0E7G2</accession>
<dbReference type="EMBL" id="MN739743">
    <property type="protein sequence ID" value="QHT24199.1"/>
    <property type="molecule type" value="Genomic_DNA"/>
</dbReference>
<proteinExistence type="predicted"/>
<dbReference type="Pfam" id="PF19068">
    <property type="entry name" value="DUF5764"/>
    <property type="match status" value="1"/>
</dbReference>
<organism evidence="2">
    <name type="scientific">viral metagenome</name>
    <dbReference type="NCBI Taxonomy" id="1070528"/>
    <lineage>
        <taxon>unclassified sequences</taxon>
        <taxon>metagenomes</taxon>
        <taxon>organismal metagenomes</taxon>
    </lineage>
</organism>
<feature type="compositionally biased region" description="Pro residues" evidence="1">
    <location>
        <begin position="219"/>
        <end position="234"/>
    </location>
</feature>